<dbReference type="OMA" id="PEPYGKQ"/>
<reference evidence="2 3" key="1">
    <citation type="submission" date="2016-03" db="EMBL/GenBank/DDBJ databases">
        <title>Whole genome sequencing of Grifola frondosa 9006-11.</title>
        <authorList>
            <person name="Min B."/>
            <person name="Park H."/>
            <person name="Kim J.-G."/>
            <person name="Cho H."/>
            <person name="Oh Y.-L."/>
            <person name="Kong W.-S."/>
            <person name="Choi I.-G."/>
        </authorList>
    </citation>
    <scope>NUCLEOTIDE SEQUENCE [LARGE SCALE GENOMIC DNA]</scope>
    <source>
        <strain evidence="2 3">9006-11</strain>
    </source>
</reference>
<keyword evidence="3" id="KW-1185">Reference proteome</keyword>
<proteinExistence type="predicted"/>
<feature type="domain" description="HNH nuclease" evidence="1">
    <location>
        <begin position="118"/>
        <end position="194"/>
    </location>
</feature>
<comment type="caution">
    <text evidence="2">The sequence shown here is derived from an EMBL/GenBank/DDBJ whole genome shotgun (WGS) entry which is preliminary data.</text>
</comment>
<accession>A0A1C7MMR3</accession>
<dbReference type="STRING" id="5627.A0A1C7MMR3"/>
<gene>
    <name evidence="2" type="ORF">A0H81_01947</name>
</gene>
<sequence>MITMGRNVELKDCNGNVLAGFFQYGSVSWRTFYAWLRVLILTCEPWSIYNDDRHAAVEYLSSDAIVLPGTYFLLSADRRPLCAVLTSMHARRRQPTPPRLSPQEESFRNRVRARDGRCMIFGQQSAPWSRLQAAHIFPRAHYVEWNRKGYPALITDAALEAQIGGPSKIGSVQNAVLLRSDLHWAWDEYEFGVDPDDGYRVTAFVGGLGDVNGRMLKLDHITDATLRPPDELFRDHFLQGLLRHVRGVGERGWDYSETFGEGAFDLSQLGVWAPRKGRSG</sequence>
<evidence type="ECO:0000313" key="2">
    <source>
        <dbReference type="EMBL" id="OBZ78160.1"/>
    </source>
</evidence>
<organism evidence="2 3">
    <name type="scientific">Grifola frondosa</name>
    <name type="common">Maitake</name>
    <name type="synonym">Polyporus frondosus</name>
    <dbReference type="NCBI Taxonomy" id="5627"/>
    <lineage>
        <taxon>Eukaryota</taxon>
        <taxon>Fungi</taxon>
        <taxon>Dikarya</taxon>
        <taxon>Basidiomycota</taxon>
        <taxon>Agaricomycotina</taxon>
        <taxon>Agaricomycetes</taxon>
        <taxon>Polyporales</taxon>
        <taxon>Grifolaceae</taxon>
        <taxon>Grifola</taxon>
    </lineage>
</organism>
<name>A0A1C7MMR3_GRIFR</name>
<dbReference type="InterPro" id="IPR003615">
    <property type="entry name" value="HNH_nuc"/>
</dbReference>
<evidence type="ECO:0000313" key="3">
    <source>
        <dbReference type="Proteomes" id="UP000092993"/>
    </source>
</evidence>
<evidence type="ECO:0000259" key="1">
    <source>
        <dbReference type="Pfam" id="PF13391"/>
    </source>
</evidence>
<dbReference type="Proteomes" id="UP000092993">
    <property type="component" value="Unassembled WGS sequence"/>
</dbReference>
<dbReference type="AlphaFoldDB" id="A0A1C7MMR3"/>
<protein>
    <recommendedName>
        <fullName evidence="1">HNH nuclease domain-containing protein</fullName>
    </recommendedName>
</protein>
<dbReference type="EMBL" id="LUGG01000002">
    <property type="protein sequence ID" value="OBZ78160.1"/>
    <property type="molecule type" value="Genomic_DNA"/>
</dbReference>
<dbReference type="Pfam" id="PF13391">
    <property type="entry name" value="HNH_2"/>
    <property type="match status" value="1"/>
</dbReference>
<dbReference type="OrthoDB" id="2142759at2759"/>